<organism evidence="2 3">
    <name type="scientific">Actinoplanes utahensis</name>
    <dbReference type="NCBI Taxonomy" id="1869"/>
    <lineage>
        <taxon>Bacteria</taxon>
        <taxon>Bacillati</taxon>
        <taxon>Actinomycetota</taxon>
        <taxon>Actinomycetes</taxon>
        <taxon>Micromonosporales</taxon>
        <taxon>Micromonosporaceae</taxon>
        <taxon>Actinoplanes</taxon>
    </lineage>
</organism>
<feature type="binding site" evidence="1">
    <location>
        <position position="299"/>
    </location>
    <ligand>
        <name>Mg(2+)</name>
        <dbReference type="ChEBI" id="CHEBI:18420"/>
        <label>1</label>
    </ligand>
</feature>
<dbReference type="InterPro" id="IPR005502">
    <property type="entry name" value="Ribosyl_crysJ1"/>
</dbReference>
<evidence type="ECO:0008006" key="4">
    <source>
        <dbReference type="Google" id="ProtNLM"/>
    </source>
</evidence>
<dbReference type="EMBL" id="JRTT01000140">
    <property type="protein sequence ID" value="KHD72073.1"/>
    <property type="molecule type" value="Genomic_DNA"/>
</dbReference>
<dbReference type="Pfam" id="PF03747">
    <property type="entry name" value="ADP_ribosyl_GH"/>
    <property type="match status" value="1"/>
</dbReference>
<dbReference type="InterPro" id="IPR051806">
    <property type="entry name" value="HAD-like_SPP"/>
</dbReference>
<feature type="binding site" evidence="1">
    <location>
        <position position="505"/>
    </location>
    <ligand>
        <name>Mg(2+)</name>
        <dbReference type="ChEBI" id="CHEBI:18420"/>
        <label>1</label>
    </ligand>
</feature>
<sequence length="557" mass="59456">MTRGREKRAPAGVRAVVFRLDGVLVDSAHASYAAWHSEFFRRGLHLPIDYWGDLLASYPVHRCDDRVVALLRERSPEPLPDPAAVVDRVRRRRQRLEGAQPLRPGVSRWLDDAAELGLRLVVASDRPPSQLDAELVRLRLSDRFDMRFSFAGTTVGDGYRRLAEQTGLPATALVAVEDAPPGVRAARAVGLRCVVSPHRVSTHLFTTEDGMVVAEPPWVDLPGALSGLTVAGPRQGPDEAVVAGRIAASLGGLALGDAVGKVVNKRTASQLETDTAELLTSLRSGTEPPPATVFTGCVTDDTVLLLALADRVLADGRVHRDSYERVLRSLNPRSGRQIYKLRGDSSDLHVAGDGNTNGCVPRCAAVAYTVPASALGDLCYDMLKVVTLTHGGAEAVAASLLFGVVLSRALDGESARSVRERLPALHSSLVRLAGGGEVVSELVRSGAAQADRAESAAYYVDMLENSVGMAMAARSSAVAGICLGLSGFPFPDVMAALMRRQAHWDLDSTGAIYGALAGAFQPQEIPGAWVTRIAQHCGRDFAEMSRSLAELRGRHPA</sequence>
<dbReference type="InterPro" id="IPR036412">
    <property type="entry name" value="HAD-like_sf"/>
</dbReference>
<dbReference type="Gene3D" id="3.40.50.1000">
    <property type="entry name" value="HAD superfamily/HAD-like"/>
    <property type="match status" value="1"/>
</dbReference>
<gene>
    <name evidence="2" type="ORF">MB27_42275</name>
</gene>
<evidence type="ECO:0000313" key="2">
    <source>
        <dbReference type="EMBL" id="KHD72073.1"/>
    </source>
</evidence>
<comment type="cofactor">
    <cofactor evidence="1">
        <name>Mg(2+)</name>
        <dbReference type="ChEBI" id="CHEBI:18420"/>
    </cofactor>
    <text evidence="1">Binds 2 magnesium ions per subunit.</text>
</comment>
<accession>A0A0A6UAH8</accession>
<proteinExistence type="predicted"/>
<dbReference type="AlphaFoldDB" id="A0A0A6UAH8"/>
<name>A0A0A6UAH8_ACTUT</name>
<protein>
    <recommendedName>
        <fullName evidence="4">HAD family hydrolase</fullName>
    </recommendedName>
</protein>
<dbReference type="Proteomes" id="UP000054537">
    <property type="component" value="Unassembled WGS sequence"/>
</dbReference>
<dbReference type="RefSeq" id="WP_043533857.1">
    <property type="nucleotide sequence ID" value="NZ_BAABKU010000002.1"/>
</dbReference>
<dbReference type="PANTHER" id="PTHR43481:SF4">
    <property type="entry name" value="GLYCEROL-1-PHOSPHATE PHOSPHOHYDROLASE 1-RELATED"/>
    <property type="match status" value="1"/>
</dbReference>
<keyword evidence="1" id="KW-0479">Metal-binding</keyword>
<dbReference type="PANTHER" id="PTHR43481">
    <property type="entry name" value="FRUCTOSE-1-PHOSPHATE PHOSPHATASE"/>
    <property type="match status" value="1"/>
</dbReference>
<dbReference type="Gene3D" id="1.10.150.240">
    <property type="entry name" value="Putative phosphatase, domain 2"/>
    <property type="match status" value="1"/>
</dbReference>
<dbReference type="OrthoDB" id="9812856at2"/>
<dbReference type="Pfam" id="PF00702">
    <property type="entry name" value="Hydrolase"/>
    <property type="match status" value="1"/>
</dbReference>
<comment type="caution">
    <text evidence="2">The sequence shown here is derived from an EMBL/GenBank/DDBJ whole genome shotgun (WGS) entry which is preliminary data.</text>
</comment>
<evidence type="ECO:0000313" key="3">
    <source>
        <dbReference type="Proteomes" id="UP000054537"/>
    </source>
</evidence>
<feature type="binding site" evidence="1">
    <location>
        <position position="301"/>
    </location>
    <ligand>
        <name>Mg(2+)</name>
        <dbReference type="ChEBI" id="CHEBI:18420"/>
        <label>1</label>
    </ligand>
</feature>
<feature type="binding site" evidence="1">
    <location>
        <position position="508"/>
    </location>
    <ligand>
        <name>Mg(2+)</name>
        <dbReference type="ChEBI" id="CHEBI:18420"/>
        <label>1</label>
    </ligand>
</feature>
<dbReference type="GO" id="GO:0046872">
    <property type="term" value="F:metal ion binding"/>
    <property type="evidence" value="ECO:0007669"/>
    <property type="project" value="UniProtKB-KW"/>
</dbReference>
<dbReference type="InterPro" id="IPR036705">
    <property type="entry name" value="Ribosyl_crysJ1_sf"/>
</dbReference>
<keyword evidence="3" id="KW-1185">Reference proteome</keyword>
<dbReference type="GO" id="GO:0050308">
    <property type="term" value="F:sugar-phosphatase activity"/>
    <property type="evidence" value="ECO:0007669"/>
    <property type="project" value="TreeGrafter"/>
</dbReference>
<dbReference type="InterPro" id="IPR023198">
    <property type="entry name" value="PGP-like_dom2"/>
</dbReference>
<feature type="binding site" evidence="1">
    <location>
        <position position="507"/>
    </location>
    <ligand>
        <name>Mg(2+)</name>
        <dbReference type="ChEBI" id="CHEBI:18420"/>
        <label>1</label>
    </ligand>
</feature>
<dbReference type="eggNOG" id="COG1397">
    <property type="taxonomic scope" value="Bacteria"/>
</dbReference>
<keyword evidence="1" id="KW-0460">Magnesium</keyword>
<dbReference type="SUPFAM" id="SSF56784">
    <property type="entry name" value="HAD-like"/>
    <property type="match status" value="1"/>
</dbReference>
<dbReference type="eggNOG" id="COG0637">
    <property type="taxonomic scope" value="Bacteria"/>
</dbReference>
<dbReference type="Gene3D" id="1.10.4080.10">
    <property type="entry name" value="ADP-ribosylation/Crystallin J1"/>
    <property type="match status" value="1"/>
</dbReference>
<dbReference type="STRING" id="1869.MB27_42275"/>
<dbReference type="SUPFAM" id="SSF101478">
    <property type="entry name" value="ADP-ribosylglycohydrolase"/>
    <property type="match status" value="1"/>
</dbReference>
<reference evidence="2 3" key="1">
    <citation type="submission" date="2014-10" db="EMBL/GenBank/DDBJ databases">
        <title>Draft genome sequence of Actinoplanes utahensis NRRL 12052.</title>
        <authorList>
            <person name="Velasco-Bucheli B."/>
            <person name="del Cerro C."/>
            <person name="Hormigo D."/>
            <person name="Garcia J.L."/>
            <person name="Acebal C."/>
            <person name="Arroyo M."/>
            <person name="de la Mata I."/>
        </authorList>
    </citation>
    <scope>NUCLEOTIDE SEQUENCE [LARGE SCALE GENOMIC DNA]</scope>
    <source>
        <strain evidence="2 3">NRRL 12052</strain>
    </source>
</reference>
<evidence type="ECO:0000256" key="1">
    <source>
        <dbReference type="PIRSR" id="PIRSR605502-1"/>
    </source>
</evidence>
<dbReference type="InterPro" id="IPR023214">
    <property type="entry name" value="HAD_sf"/>
</dbReference>
<feature type="binding site" evidence="1">
    <location>
        <position position="300"/>
    </location>
    <ligand>
        <name>Mg(2+)</name>
        <dbReference type="ChEBI" id="CHEBI:18420"/>
        <label>1</label>
    </ligand>
</feature>